<evidence type="ECO:0000256" key="1">
    <source>
        <dbReference type="SAM" id="SignalP"/>
    </source>
</evidence>
<reference evidence="2" key="1">
    <citation type="submission" date="2021-12" db="EMBL/GenBank/DDBJ databases">
        <authorList>
            <person name="Zaccaron A."/>
            <person name="Stergiopoulos I."/>
        </authorList>
    </citation>
    <scope>NUCLEOTIDE SEQUENCE</scope>
    <source>
        <strain evidence="2">Race5_Kim</strain>
    </source>
</reference>
<reference evidence="2" key="2">
    <citation type="journal article" date="2022" name="Microb. Genom.">
        <title>A chromosome-scale genome assembly of the tomato pathogen Cladosporium fulvum reveals a compartmentalized genome architecture and the presence of a dispensable chromosome.</title>
        <authorList>
            <person name="Zaccaron A.Z."/>
            <person name="Chen L.H."/>
            <person name="Samaras A."/>
            <person name="Stergiopoulos I."/>
        </authorList>
    </citation>
    <scope>NUCLEOTIDE SEQUENCE</scope>
    <source>
        <strain evidence="2">Race5_Kim</strain>
    </source>
</reference>
<feature type="chain" id="PRO_5040512722" evidence="1">
    <location>
        <begin position="19"/>
        <end position="191"/>
    </location>
</feature>
<dbReference type="OrthoDB" id="3625815at2759"/>
<evidence type="ECO:0000313" key="3">
    <source>
        <dbReference type="Proteomes" id="UP000756132"/>
    </source>
</evidence>
<keyword evidence="3" id="KW-1185">Reference proteome</keyword>
<name>A0A9Q8P794_PASFU</name>
<keyword evidence="1" id="KW-0732">Signal</keyword>
<proteinExistence type="predicted"/>
<organism evidence="2 3">
    <name type="scientific">Passalora fulva</name>
    <name type="common">Tomato leaf mold</name>
    <name type="synonym">Cladosporium fulvum</name>
    <dbReference type="NCBI Taxonomy" id="5499"/>
    <lineage>
        <taxon>Eukaryota</taxon>
        <taxon>Fungi</taxon>
        <taxon>Dikarya</taxon>
        <taxon>Ascomycota</taxon>
        <taxon>Pezizomycotina</taxon>
        <taxon>Dothideomycetes</taxon>
        <taxon>Dothideomycetidae</taxon>
        <taxon>Mycosphaerellales</taxon>
        <taxon>Mycosphaerellaceae</taxon>
        <taxon>Fulvia</taxon>
    </lineage>
</organism>
<dbReference type="GeneID" id="71984944"/>
<dbReference type="Proteomes" id="UP000756132">
    <property type="component" value="Chromosome 4"/>
</dbReference>
<dbReference type="RefSeq" id="XP_047760189.1">
    <property type="nucleotide sequence ID" value="XM_047904214.1"/>
</dbReference>
<gene>
    <name evidence="2" type="ORF">CLAFUR5_05066</name>
</gene>
<dbReference type="AlphaFoldDB" id="A0A9Q8P794"/>
<protein>
    <submittedName>
        <fullName evidence="2">Uncharacterized protein</fullName>
    </submittedName>
</protein>
<dbReference type="KEGG" id="ffu:CLAFUR5_05066"/>
<sequence>MKLTYAITTLALATGIVADCPPQQRIDHLKFIVDAFNAKGAASLEGINNLPLAPECDAFLFINGLPGIQPGTFSGDTVKVFAQTVRQVFGYVEGRYSTADNSTGTLDAIVTLGAAQNVLLPIKTRIVVPAEFNPDTCLITELPTYITIPIDIAGNPINPPIIPAIPGLDRLPGLSTIIDMLPPAIRSSLGL</sequence>
<dbReference type="EMBL" id="CP090166">
    <property type="protein sequence ID" value="UJO15823.1"/>
    <property type="molecule type" value="Genomic_DNA"/>
</dbReference>
<evidence type="ECO:0000313" key="2">
    <source>
        <dbReference type="EMBL" id="UJO15823.1"/>
    </source>
</evidence>
<accession>A0A9Q8P794</accession>
<feature type="signal peptide" evidence="1">
    <location>
        <begin position="1"/>
        <end position="18"/>
    </location>
</feature>